<dbReference type="GO" id="GO:0003676">
    <property type="term" value="F:nucleic acid binding"/>
    <property type="evidence" value="ECO:0007669"/>
    <property type="project" value="InterPro"/>
</dbReference>
<proteinExistence type="predicted"/>
<protein>
    <recommendedName>
        <fullName evidence="1">RNase H type-1 domain-containing protein</fullName>
    </recommendedName>
</protein>
<dbReference type="AlphaFoldDB" id="A0AAW0KHS8"/>
<dbReference type="Proteomes" id="UP000237347">
    <property type="component" value="Unassembled WGS sequence"/>
</dbReference>
<sequence length="53" mass="6150">MIVNMLCNDNSFSRVLSSLIDDYRILLSRIPHHKVEHCFREANKCADAMAKRS</sequence>
<gene>
    <name evidence="2" type="ORF">CFP56_019886</name>
</gene>
<reference evidence="2 3" key="1">
    <citation type="journal article" date="2018" name="Sci. Data">
        <title>The draft genome sequence of cork oak.</title>
        <authorList>
            <person name="Ramos A.M."/>
            <person name="Usie A."/>
            <person name="Barbosa P."/>
            <person name="Barros P.M."/>
            <person name="Capote T."/>
            <person name="Chaves I."/>
            <person name="Simoes F."/>
            <person name="Abreu I."/>
            <person name="Carrasquinho I."/>
            <person name="Faro C."/>
            <person name="Guimaraes J.B."/>
            <person name="Mendonca D."/>
            <person name="Nobrega F."/>
            <person name="Rodrigues L."/>
            <person name="Saibo N.J.M."/>
            <person name="Varela M.C."/>
            <person name="Egas C."/>
            <person name="Matos J."/>
            <person name="Miguel C.M."/>
            <person name="Oliveira M.M."/>
            <person name="Ricardo C.P."/>
            <person name="Goncalves S."/>
        </authorList>
    </citation>
    <scope>NUCLEOTIDE SEQUENCE [LARGE SCALE GENOMIC DNA]</scope>
    <source>
        <strain evidence="3">cv. HL8</strain>
    </source>
</reference>
<evidence type="ECO:0000259" key="1">
    <source>
        <dbReference type="Pfam" id="PF13456"/>
    </source>
</evidence>
<organism evidence="2 3">
    <name type="scientific">Quercus suber</name>
    <name type="common">Cork oak</name>
    <dbReference type="NCBI Taxonomy" id="58331"/>
    <lineage>
        <taxon>Eukaryota</taxon>
        <taxon>Viridiplantae</taxon>
        <taxon>Streptophyta</taxon>
        <taxon>Embryophyta</taxon>
        <taxon>Tracheophyta</taxon>
        <taxon>Spermatophyta</taxon>
        <taxon>Magnoliopsida</taxon>
        <taxon>eudicotyledons</taxon>
        <taxon>Gunneridae</taxon>
        <taxon>Pentapetalae</taxon>
        <taxon>rosids</taxon>
        <taxon>fabids</taxon>
        <taxon>Fagales</taxon>
        <taxon>Fagaceae</taxon>
        <taxon>Quercus</taxon>
    </lineage>
</organism>
<dbReference type="GO" id="GO:0004523">
    <property type="term" value="F:RNA-DNA hybrid ribonuclease activity"/>
    <property type="evidence" value="ECO:0007669"/>
    <property type="project" value="InterPro"/>
</dbReference>
<dbReference type="InterPro" id="IPR002156">
    <property type="entry name" value="RNaseH_domain"/>
</dbReference>
<feature type="domain" description="RNase H type-1" evidence="1">
    <location>
        <begin position="1"/>
        <end position="52"/>
    </location>
</feature>
<dbReference type="Pfam" id="PF13456">
    <property type="entry name" value="RVT_3"/>
    <property type="match status" value="1"/>
</dbReference>
<name>A0AAW0KHS8_QUESU</name>
<comment type="caution">
    <text evidence="2">The sequence shown here is derived from an EMBL/GenBank/DDBJ whole genome shotgun (WGS) entry which is preliminary data.</text>
</comment>
<accession>A0AAW0KHS8</accession>
<dbReference type="EMBL" id="PKMF04000307">
    <property type="protein sequence ID" value="KAK7838407.1"/>
    <property type="molecule type" value="Genomic_DNA"/>
</dbReference>
<evidence type="ECO:0000313" key="3">
    <source>
        <dbReference type="Proteomes" id="UP000237347"/>
    </source>
</evidence>
<keyword evidence="3" id="KW-1185">Reference proteome</keyword>
<evidence type="ECO:0000313" key="2">
    <source>
        <dbReference type="EMBL" id="KAK7838407.1"/>
    </source>
</evidence>